<dbReference type="PANTHER" id="PTHR24006">
    <property type="entry name" value="UBIQUITIN CARBOXYL-TERMINAL HYDROLASE"/>
    <property type="match status" value="1"/>
</dbReference>
<gene>
    <name evidence="18" type="ORF">PTSG_06718</name>
</gene>
<dbReference type="InterPro" id="IPR001607">
    <property type="entry name" value="Znf_UBP"/>
</dbReference>
<dbReference type="SMART" id="SM00290">
    <property type="entry name" value="ZnF_UBP"/>
    <property type="match status" value="1"/>
</dbReference>
<keyword evidence="7 14" id="KW-0863">Zinc-finger</keyword>
<dbReference type="STRING" id="946362.F2UEL0"/>
<dbReference type="MEROPS" id="C19.A28"/>
<evidence type="ECO:0000256" key="12">
    <source>
        <dbReference type="PIRSR" id="PIRSR016308-2"/>
    </source>
</evidence>
<comment type="catalytic activity">
    <reaction evidence="1">
        <text>Thiol-dependent hydrolysis of ester, thioester, amide, peptide and isopeptide bonds formed by the C-terminal Gly of ubiquitin (a 76-residue protein attached to proteins as an intracellular targeting signal).</text>
        <dbReference type="EC" id="3.4.19.12"/>
    </reaction>
</comment>
<evidence type="ECO:0000256" key="8">
    <source>
        <dbReference type="ARBA" id="ARBA00022786"/>
    </source>
</evidence>
<dbReference type="RefSeq" id="XP_004992113.1">
    <property type="nucleotide sequence ID" value="XM_004992056.1"/>
</dbReference>
<dbReference type="GeneID" id="16072672"/>
<dbReference type="AlphaFoldDB" id="F2UEL0"/>
<evidence type="ECO:0000259" key="17">
    <source>
        <dbReference type="PROSITE" id="PS50271"/>
    </source>
</evidence>
<protein>
    <recommendedName>
        <fullName evidence="3">ubiquitinyl hydrolase 1</fullName>
        <ecNumber evidence="3">3.4.19.12</ecNumber>
    </recommendedName>
</protein>
<feature type="domain" description="USP" evidence="16">
    <location>
        <begin position="310"/>
        <end position="669"/>
    </location>
</feature>
<feature type="binding site" evidence="12">
    <location>
        <position position="242"/>
    </location>
    <ligand>
        <name>substrate</name>
    </ligand>
</feature>
<feature type="binding site" evidence="12">
    <location>
        <position position="247"/>
    </location>
    <ligand>
        <name>substrate</name>
    </ligand>
</feature>
<sequence length="669" mass="74124">MGFEAVRVPDASTRIYKDECVLTFKTSESEGGLFVCMKTFLGFARMCLDAYFAKTMNDVFLRIKTTKVKKPAEEEDEADAAKKPTKMAIGVEGGFDVDDADKYEFHHEYAVVTLPDMKEYPLDSPELPDNVKASAAAIVAFDSAQFKDETAAWEEQRQVSKHAADLAQLDNGIKVPPGNYKCEKCDITDNLWLNLTDGSILCGRRFFDGSGGNNHAVDHFNETGYPLAVKLGTITPEGADVYSYAEDDMVIDPQLDKHLAHFGINILEQKKTAKTMTELEIEANERLQFEFDAIQESGVTLEPAYGPGHTGMKNLGNSCYMNTVLQVLFSLEEVAATYGTSALDRFLAKNVDNPVTDLNIQLHKVGYGLVSGDYSSPPAEEEDAPGITPRMFKDVANSGHAEFSSGRQQDAMEYWAYLMDKLQKDARKEKELDVSTLFSFDVEELVRCNASNKVRLSAHQEGHLAVPVTMELMTNKDEYDAYKARTATAGDAAKDEPVVRPAFDLSALIEASFQPQQVEDWYSPAIQAKTSCTQTQGFKTFPKYLVVAVNKFYLGDDWTPKKLDMSLHVPDELDVTHLRSKGKQEGDEDLPEEPAEQQQQQQVQLDEGMVTQLASMGFPLEGCKKAVFHNPQNYFTSESPPSHGLFCRELVEGSNSYAGPPATGMHGTA</sequence>
<feature type="binding site" evidence="13">
    <location>
        <position position="185"/>
    </location>
    <ligand>
        <name>Zn(2+)</name>
        <dbReference type="ChEBI" id="CHEBI:29105"/>
    </ligand>
</feature>
<dbReference type="InterPro" id="IPR016652">
    <property type="entry name" value="Ubiquitinyl_hydrolase"/>
</dbReference>
<dbReference type="Pfam" id="PF00443">
    <property type="entry name" value="UCH"/>
    <property type="match status" value="1"/>
</dbReference>
<evidence type="ECO:0000313" key="18">
    <source>
        <dbReference type="EMBL" id="EGD75060.1"/>
    </source>
</evidence>
<proteinExistence type="inferred from homology"/>
<dbReference type="PANTHER" id="PTHR24006:SF664">
    <property type="entry name" value="UBIQUITIN CARBOXYL-TERMINAL HYDROLASE"/>
    <property type="match status" value="1"/>
</dbReference>
<dbReference type="KEGG" id="sre:PTSG_06718"/>
<reference evidence="18" key="1">
    <citation type="submission" date="2009-08" db="EMBL/GenBank/DDBJ databases">
        <title>Annotation of Salpingoeca rosetta.</title>
        <authorList>
            <consortium name="The Broad Institute Genome Sequencing Platform"/>
            <person name="Russ C."/>
            <person name="Cuomo C."/>
            <person name="Burger G."/>
            <person name="Gray M.W."/>
            <person name="Holland P.W.H."/>
            <person name="King N."/>
            <person name="Lang F.B.F."/>
            <person name="Roger A.J."/>
            <person name="Ruiz-Trillo I."/>
            <person name="Young S.K."/>
            <person name="Zeng Q."/>
            <person name="Gargeya S."/>
            <person name="Alvarado L."/>
            <person name="Berlin A."/>
            <person name="Chapman S.B."/>
            <person name="Chen Z."/>
            <person name="Freedman E."/>
            <person name="Gellesch M."/>
            <person name="Goldberg J."/>
            <person name="Griggs A."/>
            <person name="Gujja S."/>
            <person name="Heilman E."/>
            <person name="Heiman D."/>
            <person name="Howarth C."/>
            <person name="Mehta T."/>
            <person name="Neiman D."/>
            <person name="Pearson M."/>
            <person name="Roberts A."/>
            <person name="Saif S."/>
            <person name="Shea T."/>
            <person name="Shenoy N."/>
            <person name="Sisk P."/>
            <person name="Stolte C."/>
            <person name="Sykes S."/>
            <person name="White J."/>
            <person name="Yandava C."/>
            <person name="Haas B."/>
            <person name="Nusbaum C."/>
            <person name="Birren B."/>
        </authorList>
    </citation>
    <scope>NUCLEOTIDE SEQUENCE [LARGE SCALE GENOMIC DNA]</scope>
    <source>
        <strain evidence="18">ATCC 50818</strain>
    </source>
</reference>
<evidence type="ECO:0000256" key="4">
    <source>
        <dbReference type="ARBA" id="ARBA00022670"/>
    </source>
</evidence>
<dbReference type="Pfam" id="PF17807">
    <property type="entry name" value="zf-UBP_var"/>
    <property type="match status" value="1"/>
</dbReference>
<dbReference type="GO" id="GO:0016579">
    <property type="term" value="P:protein deubiquitination"/>
    <property type="evidence" value="ECO:0007669"/>
    <property type="project" value="InterPro"/>
</dbReference>
<dbReference type="OrthoDB" id="361536at2759"/>
<feature type="binding site" evidence="13">
    <location>
        <position position="202"/>
    </location>
    <ligand>
        <name>Zn(2+)</name>
        <dbReference type="ChEBI" id="CHEBI:29105"/>
    </ligand>
</feature>
<dbReference type="Gene3D" id="1.10.8.10">
    <property type="entry name" value="DNA helicase RuvA subunit, C-terminal domain"/>
    <property type="match status" value="1"/>
</dbReference>
<keyword evidence="19" id="KW-1185">Reference proteome</keyword>
<dbReference type="InterPro" id="IPR038765">
    <property type="entry name" value="Papain-like_cys_pep_sf"/>
</dbReference>
<dbReference type="EMBL" id="GL832971">
    <property type="protein sequence ID" value="EGD75060.1"/>
    <property type="molecule type" value="Genomic_DNA"/>
</dbReference>
<keyword evidence="6" id="KW-0677">Repeat</keyword>
<dbReference type="Gene3D" id="3.30.40.10">
    <property type="entry name" value="Zinc/RING finger domain, C3HC4 (zinc finger)"/>
    <property type="match status" value="2"/>
</dbReference>
<keyword evidence="9 18" id="KW-0378">Hydrolase</keyword>
<feature type="binding site" evidence="13">
    <location>
        <position position="182"/>
    </location>
    <ligand>
        <name>Zn(2+)</name>
        <dbReference type="ChEBI" id="CHEBI:29105"/>
    </ligand>
</feature>
<keyword evidence="5 13" id="KW-0479">Metal-binding</keyword>
<feature type="region of interest" description="Disordered" evidence="15">
    <location>
        <begin position="579"/>
        <end position="601"/>
    </location>
</feature>
<evidence type="ECO:0000256" key="15">
    <source>
        <dbReference type="SAM" id="MobiDB-lite"/>
    </source>
</evidence>
<feature type="binding site" evidence="13">
    <location>
        <position position="215"/>
    </location>
    <ligand>
        <name>Zn(2+)</name>
        <dbReference type="ChEBI" id="CHEBI:29105"/>
    </ligand>
</feature>
<keyword evidence="4" id="KW-0645">Protease</keyword>
<dbReference type="InParanoid" id="F2UEL0"/>
<dbReference type="InterPro" id="IPR001394">
    <property type="entry name" value="Peptidase_C19_UCH"/>
</dbReference>
<evidence type="ECO:0000259" key="16">
    <source>
        <dbReference type="PROSITE" id="PS50235"/>
    </source>
</evidence>
<dbReference type="SUPFAM" id="SSF57850">
    <property type="entry name" value="RING/U-box"/>
    <property type="match status" value="1"/>
</dbReference>
<feature type="binding site" evidence="12">
    <location>
        <begin position="204"/>
        <end position="207"/>
    </location>
    <ligand>
        <name>substrate</name>
    </ligand>
</feature>
<dbReference type="PROSITE" id="PS50235">
    <property type="entry name" value="USP_3"/>
    <property type="match status" value="1"/>
</dbReference>
<feature type="domain" description="UBP-type" evidence="17">
    <location>
        <begin position="158"/>
        <end position="266"/>
    </location>
</feature>
<dbReference type="Proteomes" id="UP000007799">
    <property type="component" value="Unassembled WGS sequence"/>
</dbReference>
<accession>F2UEL0</accession>
<feature type="compositionally biased region" description="Acidic residues" evidence="15">
    <location>
        <begin position="586"/>
        <end position="595"/>
    </location>
</feature>
<feature type="binding site" evidence="12">
    <location>
        <position position="192"/>
    </location>
    <ligand>
        <name>substrate</name>
    </ligand>
</feature>
<evidence type="ECO:0000256" key="10">
    <source>
        <dbReference type="ARBA" id="ARBA00022807"/>
    </source>
</evidence>
<dbReference type="PIRSF" id="PIRSF016308">
    <property type="entry name" value="UBP"/>
    <property type="match status" value="1"/>
</dbReference>
<evidence type="ECO:0000256" key="13">
    <source>
        <dbReference type="PIRSR" id="PIRSR016308-3"/>
    </source>
</evidence>
<dbReference type="GO" id="GO:0005634">
    <property type="term" value="C:nucleus"/>
    <property type="evidence" value="ECO:0007669"/>
    <property type="project" value="TreeGrafter"/>
</dbReference>
<dbReference type="GO" id="GO:0006508">
    <property type="term" value="P:proteolysis"/>
    <property type="evidence" value="ECO:0007669"/>
    <property type="project" value="UniProtKB-KW"/>
</dbReference>
<evidence type="ECO:0000256" key="2">
    <source>
        <dbReference type="ARBA" id="ARBA00009085"/>
    </source>
</evidence>
<evidence type="ECO:0000256" key="5">
    <source>
        <dbReference type="ARBA" id="ARBA00022723"/>
    </source>
</evidence>
<dbReference type="PROSITE" id="PS50271">
    <property type="entry name" value="ZF_UBP"/>
    <property type="match status" value="1"/>
</dbReference>
<dbReference type="Pfam" id="PF02148">
    <property type="entry name" value="zf-UBP"/>
    <property type="match status" value="1"/>
</dbReference>
<dbReference type="SUPFAM" id="SSF54001">
    <property type="entry name" value="Cysteine proteinases"/>
    <property type="match status" value="1"/>
</dbReference>
<evidence type="ECO:0000256" key="6">
    <source>
        <dbReference type="ARBA" id="ARBA00022737"/>
    </source>
</evidence>
<keyword evidence="8" id="KW-0833">Ubl conjugation pathway</keyword>
<dbReference type="GO" id="GO:0008270">
    <property type="term" value="F:zinc ion binding"/>
    <property type="evidence" value="ECO:0007669"/>
    <property type="project" value="UniProtKB-KW"/>
</dbReference>
<dbReference type="InterPro" id="IPR050164">
    <property type="entry name" value="Peptidase_C19"/>
</dbReference>
<name>F2UEL0_SALR5</name>
<dbReference type="FunFam" id="3.30.40.10:FF:000026">
    <property type="entry name" value="Ubiquitin carboxyl-terminal hydrolase"/>
    <property type="match status" value="1"/>
</dbReference>
<dbReference type="EC" id="3.4.19.12" evidence="3"/>
<dbReference type="InterPro" id="IPR028889">
    <property type="entry name" value="USP"/>
</dbReference>
<dbReference type="Gene3D" id="3.90.70.10">
    <property type="entry name" value="Cysteine proteinases"/>
    <property type="match status" value="1"/>
</dbReference>
<evidence type="ECO:0000256" key="3">
    <source>
        <dbReference type="ARBA" id="ARBA00012759"/>
    </source>
</evidence>
<dbReference type="InterPro" id="IPR041432">
    <property type="entry name" value="UBP13_Znf-UBP_var"/>
</dbReference>
<evidence type="ECO:0000313" key="19">
    <source>
        <dbReference type="Proteomes" id="UP000007799"/>
    </source>
</evidence>
<feature type="binding site" evidence="12">
    <location>
        <position position="244"/>
    </location>
    <ligand>
        <name>substrate</name>
    </ligand>
</feature>
<dbReference type="eggNOG" id="KOG0944">
    <property type="taxonomic scope" value="Eukaryota"/>
</dbReference>
<evidence type="ECO:0000256" key="1">
    <source>
        <dbReference type="ARBA" id="ARBA00000707"/>
    </source>
</evidence>
<keyword evidence="11 13" id="KW-0862">Zinc</keyword>
<organism evidence="19">
    <name type="scientific">Salpingoeca rosetta (strain ATCC 50818 / BSB-021)</name>
    <dbReference type="NCBI Taxonomy" id="946362"/>
    <lineage>
        <taxon>Eukaryota</taxon>
        <taxon>Choanoflagellata</taxon>
        <taxon>Craspedida</taxon>
        <taxon>Salpingoecidae</taxon>
        <taxon>Salpingoeca</taxon>
    </lineage>
</organism>
<evidence type="ECO:0000256" key="7">
    <source>
        <dbReference type="ARBA" id="ARBA00022771"/>
    </source>
</evidence>
<dbReference type="GO" id="GO:0005829">
    <property type="term" value="C:cytosol"/>
    <property type="evidence" value="ECO:0007669"/>
    <property type="project" value="TreeGrafter"/>
</dbReference>
<evidence type="ECO:0000256" key="11">
    <source>
        <dbReference type="ARBA" id="ARBA00022833"/>
    </source>
</evidence>
<dbReference type="InterPro" id="IPR013083">
    <property type="entry name" value="Znf_RING/FYVE/PHD"/>
</dbReference>
<comment type="similarity">
    <text evidence="2">Belongs to the peptidase C19 family.</text>
</comment>
<dbReference type="FunCoup" id="F2UEL0">
    <property type="interactions" value="2065"/>
</dbReference>
<evidence type="ECO:0000256" key="9">
    <source>
        <dbReference type="ARBA" id="ARBA00022801"/>
    </source>
</evidence>
<dbReference type="GO" id="GO:0004843">
    <property type="term" value="F:cysteine-type deubiquitinase activity"/>
    <property type="evidence" value="ECO:0007669"/>
    <property type="project" value="UniProtKB-EC"/>
</dbReference>
<dbReference type="OMA" id="ASTECAY"/>
<keyword evidence="10" id="KW-0788">Thiol protease</keyword>
<evidence type="ECO:0000256" key="14">
    <source>
        <dbReference type="PROSITE-ProRule" id="PRU00502"/>
    </source>
</evidence>